<dbReference type="SUPFAM" id="SSF47413">
    <property type="entry name" value="lambda repressor-like DNA-binding domains"/>
    <property type="match status" value="1"/>
</dbReference>
<proteinExistence type="predicted"/>
<reference evidence="2 3" key="1">
    <citation type="submission" date="2018-08" db="EMBL/GenBank/DDBJ databases">
        <title>Bacillus phenotypic plasticity.</title>
        <authorList>
            <person name="Hurtado E."/>
        </authorList>
    </citation>
    <scope>NUCLEOTIDE SEQUENCE [LARGE SCALE GENOMIC DNA]</scope>
    <source>
        <strain evidence="2 3">111b</strain>
    </source>
</reference>
<dbReference type="Proteomes" id="UP000323321">
    <property type="component" value="Unassembled WGS sequence"/>
</dbReference>
<dbReference type="CDD" id="cd00093">
    <property type="entry name" value="HTH_XRE"/>
    <property type="match status" value="1"/>
</dbReference>
<evidence type="ECO:0000313" key="3">
    <source>
        <dbReference type="Proteomes" id="UP000323321"/>
    </source>
</evidence>
<dbReference type="RefSeq" id="WP_150159076.1">
    <property type="nucleotide sequence ID" value="NZ_QSMZ01000039.1"/>
</dbReference>
<evidence type="ECO:0000259" key="1">
    <source>
        <dbReference type="PROSITE" id="PS50943"/>
    </source>
</evidence>
<gene>
    <name evidence="2" type="ORF">DX932_28185</name>
</gene>
<evidence type="ECO:0000313" key="2">
    <source>
        <dbReference type="EMBL" id="KAA6454387.1"/>
    </source>
</evidence>
<dbReference type="Pfam" id="PF01381">
    <property type="entry name" value="HTH_3"/>
    <property type="match status" value="1"/>
</dbReference>
<dbReference type="EMBL" id="QSMZ01000039">
    <property type="protein sequence ID" value="KAA6454387.1"/>
    <property type="molecule type" value="Genomic_DNA"/>
</dbReference>
<sequence length="78" mass="8976">MIRKNVERIRKAKGITKTHMAKKLGLTLQGYIYIANGKVRLDVERLNLISKILDVEPAIFFNEKLTDSVIKEYEAKIS</sequence>
<dbReference type="Gene3D" id="1.10.260.40">
    <property type="entry name" value="lambda repressor-like DNA-binding domains"/>
    <property type="match status" value="1"/>
</dbReference>
<dbReference type="InterPro" id="IPR010982">
    <property type="entry name" value="Lambda_DNA-bd_dom_sf"/>
</dbReference>
<dbReference type="SMART" id="SM00530">
    <property type="entry name" value="HTH_XRE"/>
    <property type="match status" value="1"/>
</dbReference>
<dbReference type="InterPro" id="IPR001387">
    <property type="entry name" value="Cro/C1-type_HTH"/>
</dbReference>
<organism evidence="2 3">
    <name type="scientific">Bacillus cereus</name>
    <dbReference type="NCBI Taxonomy" id="1396"/>
    <lineage>
        <taxon>Bacteria</taxon>
        <taxon>Bacillati</taxon>
        <taxon>Bacillota</taxon>
        <taxon>Bacilli</taxon>
        <taxon>Bacillales</taxon>
        <taxon>Bacillaceae</taxon>
        <taxon>Bacillus</taxon>
        <taxon>Bacillus cereus group</taxon>
    </lineage>
</organism>
<dbReference type="PROSITE" id="PS50943">
    <property type="entry name" value="HTH_CROC1"/>
    <property type="match status" value="1"/>
</dbReference>
<accession>A0A9W7Q0D9</accession>
<dbReference type="GO" id="GO:0003677">
    <property type="term" value="F:DNA binding"/>
    <property type="evidence" value="ECO:0007669"/>
    <property type="project" value="InterPro"/>
</dbReference>
<feature type="domain" description="HTH cro/C1-type" evidence="1">
    <location>
        <begin position="6"/>
        <end position="60"/>
    </location>
</feature>
<comment type="caution">
    <text evidence="2">The sequence shown here is derived from an EMBL/GenBank/DDBJ whole genome shotgun (WGS) entry which is preliminary data.</text>
</comment>
<protein>
    <submittedName>
        <fullName evidence="2">XRE family transcriptional regulator</fullName>
    </submittedName>
</protein>
<name>A0A9W7Q0D9_BACCE</name>
<dbReference type="AlphaFoldDB" id="A0A9W7Q0D9"/>